<name>A0A2M9FVW5_9PROT</name>
<evidence type="ECO:0000256" key="1">
    <source>
        <dbReference type="ARBA" id="ARBA00005896"/>
    </source>
</evidence>
<dbReference type="Proteomes" id="UP000229498">
    <property type="component" value="Unassembled WGS sequence"/>
</dbReference>
<feature type="domain" description="TauD/TfdA-like" evidence="6">
    <location>
        <begin position="11"/>
        <end position="273"/>
    </location>
</feature>
<accession>A0A2M9FVW5</accession>
<keyword evidence="2" id="KW-0479">Metal-binding</keyword>
<comment type="caution">
    <text evidence="7">The sequence shown here is derived from an EMBL/GenBank/DDBJ whole genome shotgun (WGS) entry which is preliminary data.</text>
</comment>
<dbReference type="RefSeq" id="WP_109795304.1">
    <property type="nucleotide sequence ID" value="NZ_PHIG01000063.1"/>
</dbReference>
<dbReference type="PANTHER" id="PTHR30468">
    <property type="entry name" value="ALPHA-KETOGLUTARATE-DEPENDENT SULFONATE DIOXYGENASE"/>
    <property type="match status" value="1"/>
</dbReference>
<dbReference type="GO" id="GO:0005737">
    <property type="term" value="C:cytoplasm"/>
    <property type="evidence" value="ECO:0007669"/>
    <property type="project" value="TreeGrafter"/>
</dbReference>
<keyword evidence="8" id="KW-1185">Reference proteome</keyword>
<dbReference type="InterPro" id="IPR003819">
    <property type="entry name" value="TauD/TfdA-like"/>
</dbReference>
<protein>
    <submittedName>
        <fullName evidence="7">Taurine dioxygenase</fullName>
    </submittedName>
</protein>
<dbReference type="GO" id="GO:0046872">
    <property type="term" value="F:metal ion binding"/>
    <property type="evidence" value="ECO:0007669"/>
    <property type="project" value="UniProtKB-KW"/>
</dbReference>
<comment type="similarity">
    <text evidence="1">Belongs to the TfdA dioxygenase family.</text>
</comment>
<gene>
    <name evidence="7" type="ORF">CVT23_22025</name>
</gene>
<dbReference type="SUPFAM" id="SSF51197">
    <property type="entry name" value="Clavaminate synthase-like"/>
    <property type="match status" value="1"/>
</dbReference>
<reference evidence="7 8" key="1">
    <citation type="submission" date="2017-11" db="EMBL/GenBank/DDBJ databases">
        <title>Draft genome sequence of Rhizobiales bacterium SY3-13.</title>
        <authorList>
            <person name="Sun C."/>
        </authorList>
    </citation>
    <scope>NUCLEOTIDE SEQUENCE [LARGE SCALE GENOMIC DNA]</scope>
    <source>
        <strain evidence="7 8">SY3-13</strain>
    </source>
</reference>
<dbReference type="OrthoDB" id="7209371at2"/>
<dbReference type="InterPro" id="IPR051323">
    <property type="entry name" value="AtsK-like"/>
</dbReference>
<keyword evidence="3 7" id="KW-0223">Dioxygenase</keyword>
<dbReference type="AlphaFoldDB" id="A0A2M9FVW5"/>
<dbReference type="InterPro" id="IPR042098">
    <property type="entry name" value="TauD-like_sf"/>
</dbReference>
<dbReference type="Pfam" id="PF02668">
    <property type="entry name" value="TauD"/>
    <property type="match status" value="1"/>
</dbReference>
<evidence type="ECO:0000256" key="3">
    <source>
        <dbReference type="ARBA" id="ARBA00022964"/>
    </source>
</evidence>
<dbReference type="Gene3D" id="3.60.130.10">
    <property type="entry name" value="Clavaminate synthase-like"/>
    <property type="match status" value="1"/>
</dbReference>
<dbReference type="PANTHER" id="PTHR30468:SF1">
    <property type="entry name" value="ALPHA-KETOGLUTARATE-DEPENDENT SULFONATE DIOXYGENASE"/>
    <property type="match status" value="1"/>
</dbReference>
<evidence type="ECO:0000313" key="7">
    <source>
        <dbReference type="EMBL" id="PJK27591.1"/>
    </source>
</evidence>
<sequence length="283" mass="32071">MALANDYRLIEVTPVQPAIGAEIRGIDLANGLSSDAFAEVRRAFLENQVLFFKEQSPMTPERQIEIGRMFGELHVHPAAPHLDGHREVFVIHAHRDSKIVNGGGWHTDVSCETEPPAATMLQLHVLPSSGGDTLFSSMYAAYEALSKPMQRFLLELTATHDSEHVYRGRYKDRGVDDAERTYPSAVHPVVRTHPETGRKALYVNAGFTTHINELSPAESKNLLGFLFRHVENPLFQARQRWAANDVALWDNRCLQHFALWDYWPEERKGHRVTIKGDRPFLDA</sequence>
<evidence type="ECO:0000313" key="8">
    <source>
        <dbReference type="Proteomes" id="UP000229498"/>
    </source>
</evidence>
<keyword evidence="4" id="KW-0560">Oxidoreductase</keyword>
<evidence type="ECO:0000256" key="4">
    <source>
        <dbReference type="ARBA" id="ARBA00023002"/>
    </source>
</evidence>
<dbReference type="GO" id="GO:0000908">
    <property type="term" value="F:taurine dioxygenase activity"/>
    <property type="evidence" value="ECO:0007669"/>
    <property type="project" value="TreeGrafter"/>
</dbReference>
<proteinExistence type="inferred from homology"/>
<dbReference type="GO" id="GO:0006790">
    <property type="term" value="P:sulfur compound metabolic process"/>
    <property type="evidence" value="ECO:0007669"/>
    <property type="project" value="TreeGrafter"/>
</dbReference>
<organism evidence="7 8">
    <name type="scientific">Minwuia thermotolerans</name>
    <dbReference type="NCBI Taxonomy" id="2056226"/>
    <lineage>
        <taxon>Bacteria</taxon>
        <taxon>Pseudomonadati</taxon>
        <taxon>Pseudomonadota</taxon>
        <taxon>Alphaproteobacteria</taxon>
        <taxon>Minwuiales</taxon>
        <taxon>Minwuiaceae</taxon>
        <taxon>Minwuia</taxon>
    </lineage>
</organism>
<evidence type="ECO:0000256" key="5">
    <source>
        <dbReference type="ARBA" id="ARBA00023004"/>
    </source>
</evidence>
<evidence type="ECO:0000256" key="2">
    <source>
        <dbReference type="ARBA" id="ARBA00022723"/>
    </source>
</evidence>
<evidence type="ECO:0000259" key="6">
    <source>
        <dbReference type="Pfam" id="PF02668"/>
    </source>
</evidence>
<keyword evidence="5" id="KW-0408">Iron</keyword>
<dbReference type="EMBL" id="PHIG01000063">
    <property type="protein sequence ID" value="PJK27591.1"/>
    <property type="molecule type" value="Genomic_DNA"/>
</dbReference>